<protein>
    <submittedName>
        <fullName evidence="1">Uncharacterized protein</fullName>
    </submittedName>
</protein>
<reference evidence="1 2" key="1">
    <citation type="submission" date="2019-11" db="EMBL/GenBank/DDBJ databases">
        <title>Whole-genome sequencing of Allorhizobium vitis.</title>
        <authorList>
            <person name="Gan H.M."/>
            <person name="Savka M.A."/>
        </authorList>
    </citation>
    <scope>NUCLEOTIDE SEQUENCE [LARGE SCALE GENOMIC DNA]</scope>
    <source>
        <strain evidence="1 2">AB4</strain>
    </source>
</reference>
<dbReference type="AlphaFoldDB" id="A0ABD6G6J8"/>
<name>A0ABD6G6J8_AGRVI</name>
<gene>
    <name evidence="1" type="ORF">BBI04_007545</name>
</gene>
<accession>A0ABD6G6J8</accession>
<organism evidence="1 2">
    <name type="scientific">Agrobacterium vitis</name>
    <name type="common">Rhizobium vitis</name>
    <dbReference type="NCBI Taxonomy" id="373"/>
    <lineage>
        <taxon>Bacteria</taxon>
        <taxon>Pseudomonadati</taxon>
        <taxon>Pseudomonadota</taxon>
        <taxon>Alphaproteobacteria</taxon>
        <taxon>Hyphomicrobiales</taxon>
        <taxon>Rhizobiaceae</taxon>
        <taxon>Rhizobium/Agrobacterium group</taxon>
        <taxon>Agrobacterium</taxon>
    </lineage>
</organism>
<sequence length="77" mass="8627">MIIGTTGALHWHERGKSKKVHSHPKISAFLTKHLRQMISGLMKGWFNLLADATDNMGQSGTWGDQSWGSSTTKAQFW</sequence>
<comment type="caution">
    <text evidence="1">The sequence shown here is derived from an EMBL/GenBank/DDBJ whole genome shotgun (WGS) entry which is preliminary data.</text>
</comment>
<dbReference type="Proteomes" id="UP000175993">
    <property type="component" value="Unassembled WGS sequence"/>
</dbReference>
<evidence type="ECO:0000313" key="2">
    <source>
        <dbReference type="Proteomes" id="UP000175993"/>
    </source>
</evidence>
<dbReference type="RefSeq" id="WP_139190304.1">
    <property type="nucleotide sequence ID" value="NZ_CP118259.1"/>
</dbReference>
<evidence type="ECO:0000313" key="1">
    <source>
        <dbReference type="EMBL" id="MUP04665.1"/>
    </source>
</evidence>
<proteinExistence type="predicted"/>
<dbReference type="EMBL" id="MBEV02000003">
    <property type="protein sequence ID" value="MUP04665.1"/>
    <property type="molecule type" value="Genomic_DNA"/>
</dbReference>